<dbReference type="EMBL" id="CP005973">
    <property type="protein sequence ID" value="AJR05355.1"/>
    <property type="molecule type" value="Genomic_DNA"/>
</dbReference>
<accession>A0A0C5WQY1</accession>
<keyword evidence="1" id="KW-0732">Signal</keyword>
<name>A0A0C5WQY1_9GAMM</name>
<evidence type="ECO:0000313" key="2">
    <source>
        <dbReference type="EMBL" id="AJR05355.1"/>
    </source>
</evidence>
<organism evidence="2 3">
    <name type="scientific">Photobacterium gaetbulicola Gung47</name>
    <dbReference type="NCBI Taxonomy" id="658445"/>
    <lineage>
        <taxon>Bacteria</taxon>
        <taxon>Pseudomonadati</taxon>
        <taxon>Pseudomonadota</taxon>
        <taxon>Gammaproteobacteria</taxon>
        <taxon>Vibrionales</taxon>
        <taxon>Vibrionaceae</taxon>
        <taxon>Photobacterium</taxon>
    </lineage>
</organism>
<dbReference type="HOGENOM" id="CLU_041904_0_0_6"/>
<proteinExistence type="predicted"/>
<gene>
    <name evidence="2" type="ORF">H744_1c0330</name>
</gene>
<feature type="chain" id="PRO_5002184592" description="Lipoprotein" evidence="1">
    <location>
        <begin position="18"/>
        <end position="509"/>
    </location>
</feature>
<dbReference type="KEGG" id="pgb:H744_1c0330"/>
<dbReference type="OrthoDB" id="5405204at2"/>
<keyword evidence="3" id="KW-1185">Reference proteome</keyword>
<feature type="signal peptide" evidence="1">
    <location>
        <begin position="1"/>
        <end position="17"/>
    </location>
</feature>
<sequence length="509" mass="57915">MRILIVVTLAVVMGACATTDPAIYSHSLQNCLSHLSTFKKEVRRQQVSDVQVVSHQAFPYLAFDRFSQSQLAGLVTVKDRSQWLDYTAQLAARQRQAEFNNLVVNHFELPVLDHCASKLTEEAKHNDQVWSTIVQQEITIADSYEPWLRVFGLYPISSQLAQSAIDKEKKRILLGFHAPEQSKLAVQYRLAQRPTETNLLARTTNTQTPRANTTINQTQIEAWFSRALSDSTLDWPMLSDSQISQLHVYYAPLIAVEKSSDRAFRPEDNIPGTVRYLPLEQKPAVDTSQPAIYLHHSYTRLYGKTYLQLNYSLWFTSRTPTSLLDPYAGQFDGVLLRLTLDHRGRPLLLDSIHHCGCYHMVFNLSENFTFANAPPDIETPLLFERIVASYDAMPPSWSVTLSHGEHMIKQLDWHEQDPATGAQTQALTPIDYDQLRQLPTNKQNTISLFDHRGLLPSSERLESTYLWPFGIPSAGATRQLGHHAIAFIGIRHFDQPRLFEQIVRPVNAP</sequence>
<evidence type="ECO:0000313" key="3">
    <source>
        <dbReference type="Proteomes" id="UP000032303"/>
    </source>
</evidence>
<dbReference type="STRING" id="658445.H744_1c0330"/>
<dbReference type="AlphaFoldDB" id="A0A0C5WQY1"/>
<evidence type="ECO:0000256" key="1">
    <source>
        <dbReference type="SAM" id="SignalP"/>
    </source>
</evidence>
<reference evidence="2 3" key="1">
    <citation type="submission" date="2013-05" db="EMBL/GenBank/DDBJ databases">
        <title>Complete genome sequence of the lipase-producing bacterium Photobacterium gaetbulicola Gung47.</title>
        <authorList>
            <person name="Kim Y.-O."/>
        </authorList>
    </citation>
    <scope>NUCLEOTIDE SEQUENCE [LARGE SCALE GENOMIC DNA]</scope>
    <source>
        <strain evidence="2 3">Gung47</strain>
    </source>
</reference>
<evidence type="ECO:0008006" key="4">
    <source>
        <dbReference type="Google" id="ProtNLM"/>
    </source>
</evidence>
<dbReference type="PATRIC" id="fig|658445.3.peg.361"/>
<dbReference type="PROSITE" id="PS51257">
    <property type="entry name" value="PROKAR_LIPOPROTEIN"/>
    <property type="match status" value="1"/>
</dbReference>
<dbReference type="Proteomes" id="UP000032303">
    <property type="component" value="Chromosome 1"/>
</dbReference>
<protein>
    <recommendedName>
        <fullName evidence="4">Lipoprotein</fullName>
    </recommendedName>
</protein>